<dbReference type="Proteomes" id="UP001060085">
    <property type="component" value="Linkage Group LG06"/>
</dbReference>
<evidence type="ECO:0000313" key="2">
    <source>
        <dbReference type="Proteomes" id="UP001060085"/>
    </source>
</evidence>
<comment type="caution">
    <text evidence="1">The sequence shown here is derived from an EMBL/GenBank/DDBJ whole genome shotgun (WGS) entry which is preliminary data.</text>
</comment>
<accession>A0ACC0AAT8</accession>
<keyword evidence="2" id="KW-1185">Reference proteome</keyword>
<proteinExistence type="predicted"/>
<reference evidence="2" key="1">
    <citation type="journal article" date="2023" name="Nat. Plants">
        <title>Single-cell RNA sequencing provides a high-resolution roadmap for understanding the multicellular compartmentation of specialized metabolism.</title>
        <authorList>
            <person name="Sun S."/>
            <person name="Shen X."/>
            <person name="Li Y."/>
            <person name="Li Y."/>
            <person name="Wang S."/>
            <person name="Li R."/>
            <person name="Zhang H."/>
            <person name="Shen G."/>
            <person name="Guo B."/>
            <person name="Wei J."/>
            <person name="Xu J."/>
            <person name="St-Pierre B."/>
            <person name="Chen S."/>
            <person name="Sun C."/>
        </authorList>
    </citation>
    <scope>NUCLEOTIDE SEQUENCE [LARGE SCALE GENOMIC DNA]</scope>
</reference>
<name>A0ACC0AAT8_CATRO</name>
<dbReference type="EMBL" id="CM044706">
    <property type="protein sequence ID" value="KAI5656558.1"/>
    <property type="molecule type" value="Genomic_DNA"/>
</dbReference>
<protein>
    <submittedName>
        <fullName evidence="1">Uncharacterized protein</fullName>
    </submittedName>
</protein>
<organism evidence="1 2">
    <name type="scientific">Catharanthus roseus</name>
    <name type="common">Madagascar periwinkle</name>
    <name type="synonym">Vinca rosea</name>
    <dbReference type="NCBI Taxonomy" id="4058"/>
    <lineage>
        <taxon>Eukaryota</taxon>
        <taxon>Viridiplantae</taxon>
        <taxon>Streptophyta</taxon>
        <taxon>Embryophyta</taxon>
        <taxon>Tracheophyta</taxon>
        <taxon>Spermatophyta</taxon>
        <taxon>Magnoliopsida</taxon>
        <taxon>eudicotyledons</taxon>
        <taxon>Gunneridae</taxon>
        <taxon>Pentapetalae</taxon>
        <taxon>asterids</taxon>
        <taxon>lamiids</taxon>
        <taxon>Gentianales</taxon>
        <taxon>Apocynaceae</taxon>
        <taxon>Rauvolfioideae</taxon>
        <taxon>Vinceae</taxon>
        <taxon>Catharanthinae</taxon>
        <taxon>Catharanthus</taxon>
    </lineage>
</organism>
<gene>
    <name evidence="1" type="ORF">M9H77_25351</name>
</gene>
<evidence type="ECO:0000313" key="1">
    <source>
        <dbReference type="EMBL" id="KAI5656558.1"/>
    </source>
</evidence>
<sequence>MIWKNVSANAHFTKQFMQCYKKTFSFIILTKLMLEPTCGFRGQLGSLSESRHISVASTPKFKTTYNATVGLHGQSPDPQNEAIGTKFRHLVVDTNQTPYKHSITKQPHSHITGQNRPQTLGIPTRYYAPLQVDPPSESKTLSTSSEEALKESKAVKGGKEERKKNRKWRLDGWPMNTMRWQPFSLSVRWQCPTFLHHSSEIGTISIPCNL</sequence>